<dbReference type="PANTHER" id="PTHR36509">
    <property type="entry name" value="BLL3101 PROTEIN"/>
    <property type="match status" value="1"/>
</dbReference>
<feature type="domain" description="DUF1214" evidence="1">
    <location>
        <begin position="339"/>
        <end position="443"/>
    </location>
</feature>
<dbReference type="AlphaFoldDB" id="A0A174A2I2"/>
<dbReference type="RefSeq" id="WP_081027673.1">
    <property type="nucleotide sequence ID" value="NZ_NMTY01000004.1"/>
</dbReference>
<dbReference type="InterPro" id="IPR010621">
    <property type="entry name" value="DUF1214"/>
</dbReference>
<evidence type="ECO:0000259" key="1">
    <source>
        <dbReference type="Pfam" id="PF06742"/>
    </source>
</evidence>
<dbReference type="Proteomes" id="UP000220005">
    <property type="component" value="Unassembled WGS sequence"/>
</dbReference>
<dbReference type="InterPro" id="IPR037049">
    <property type="entry name" value="DUF1214_C_sf"/>
</dbReference>
<dbReference type="Pfam" id="PF06863">
    <property type="entry name" value="DUF1254"/>
    <property type="match status" value="1"/>
</dbReference>
<name>A0A174A2I2_9FIRM</name>
<comment type="caution">
    <text evidence="3">The sequence shown here is derived from an EMBL/GenBank/DDBJ whole genome shotgun (WGS) entry which is preliminary data.</text>
</comment>
<dbReference type="InterPro" id="IPR006311">
    <property type="entry name" value="TAT_signal"/>
</dbReference>
<dbReference type="NCBIfam" id="TIGR01409">
    <property type="entry name" value="TAT_signal_seq"/>
    <property type="match status" value="1"/>
</dbReference>
<evidence type="ECO:0000259" key="2">
    <source>
        <dbReference type="Pfam" id="PF06863"/>
    </source>
</evidence>
<organism evidence="3 4">
    <name type="scientific">Faecalibacterium prausnitzii</name>
    <dbReference type="NCBI Taxonomy" id="853"/>
    <lineage>
        <taxon>Bacteria</taxon>
        <taxon>Bacillati</taxon>
        <taxon>Bacillota</taxon>
        <taxon>Clostridia</taxon>
        <taxon>Eubacteriales</taxon>
        <taxon>Oscillospiraceae</taxon>
        <taxon>Faecalibacterium</taxon>
    </lineage>
</organism>
<feature type="domain" description="DUF1254" evidence="2">
    <location>
        <begin position="74"/>
        <end position="196"/>
    </location>
</feature>
<reference evidence="3 4" key="1">
    <citation type="journal article" date="2017" name="Front. Microbiol.">
        <title>New Insights into the Diversity of the Genus Faecalibacterium.</title>
        <authorList>
            <person name="Benevides L."/>
            <person name="Burman S."/>
            <person name="Martin R."/>
            <person name="Robert V."/>
            <person name="Thomas M."/>
            <person name="Miquel S."/>
            <person name="Chain F."/>
            <person name="Sokol H."/>
            <person name="Bermudez-Humaran L.G."/>
            <person name="Morrison M."/>
            <person name="Langella P."/>
            <person name="Azevedo V.A."/>
            <person name="Chatel J.M."/>
            <person name="Soares S."/>
        </authorList>
    </citation>
    <scope>NUCLEOTIDE SEQUENCE [LARGE SCALE GENOMIC DNA]</scope>
    <source>
        <strain evidence="3 4">CNCM I 4575</strain>
    </source>
</reference>
<dbReference type="InterPro" id="IPR010679">
    <property type="entry name" value="DUF1254"/>
</dbReference>
<dbReference type="Pfam" id="PF06742">
    <property type="entry name" value="DUF1214"/>
    <property type="match status" value="1"/>
</dbReference>
<dbReference type="SUPFAM" id="SSF160935">
    <property type="entry name" value="VPA0735-like"/>
    <property type="match status" value="1"/>
</dbReference>
<dbReference type="Gene3D" id="2.60.40.1610">
    <property type="entry name" value="Domain of unknown function DUF1254"/>
    <property type="match status" value="1"/>
</dbReference>
<dbReference type="PANTHER" id="PTHR36509:SF2">
    <property type="entry name" value="BLL3101 PROTEIN"/>
    <property type="match status" value="1"/>
</dbReference>
<dbReference type="InterPro" id="IPR019546">
    <property type="entry name" value="TAT_signal_bac_arc"/>
</dbReference>
<accession>A0A174A2I2</accession>
<evidence type="ECO:0000313" key="4">
    <source>
        <dbReference type="Proteomes" id="UP000220005"/>
    </source>
</evidence>
<gene>
    <name evidence="3" type="ORF">CGS58_03795</name>
</gene>
<dbReference type="Gene3D" id="2.60.120.600">
    <property type="entry name" value="Domain of unknown function DUF1214, C-terminal domain"/>
    <property type="match status" value="1"/>
</dbReference>
<proteinExistence type="predicted"/>
<evidence type="ECO:0000313" key="3">
    <source>
        <dbReference type="EMBL" id="PDX82584.1"/>
    </source>
</evidence>
<dbReference type="InterPro" id="IPR037050">
    <property type="entry name" value="DUF1254_sf"/>
</dbReference>
<dbReference type="PROSITE" id="PS51318">
    <property type="entry name" value="TAT"/>
    <property type="match status" value="1"/>
</dbReference>
<dbReference type="OrthoDB" id="40820at2"/>
<sequence>MKLTRREFLHLSTAAAVAGGVTLLPVGQAAALAAPSVQQLVEEAYLYAFPLVLMDATKIVSTNTETATERRAPVNQLIHVRSLMDASSRTVVSPNVDTIYTQAWLDVRAEPMLYVVPETDRFFNVQVLDGWTNTIAVLEEPGTYAIVRSGWQGTLPEGVRRVEAPTDTVWCIARIVLSGQEDLPNVYAIQDRMALLPLSAYEAGSYTAPTGSYDPANEFVPVQHVLAMSPKEFFAAANAQMETNPPAAEDAPMLRKLSTLHVGPGETFDEKVLGLGGTLRWKLMLLQLKKKLQTEAKQYAKQLGQWAYYGDPIGNFGTAYTYRALVALAGLGANTTDVAIYPKTSTDADGDPLTGKKTYTLHFDAFPPTLEKGFWSVTAYGEDDFLIDNAIGRYCVNDRSNLKRNADGSVDILLSKEAPVNPANWLPVGEGEFHLFLRIYKPDWTALDGWEPPTVRAR</sequence>
<protein>
    <submittedName>
        <fullName evidence="3">Uncharacterized protein</fullName>
    </submittedName>
</protein>
<dbReference type="EMBL" id="NMTY01000004">
    <property type="protein sequence ID" value="PDX82584.1"/>
    <property type="molecule type" value="Genomic_DNA"/>
</dbReference>